<dbReference type="OMA" id="IGNDVYC"/>
<dbReference type="SUPFAM" id="SSF47616">
    <property type="entry name" value="GST C-terminal domain-like"/>
    <property type="match status" value="1"/>
</dbReference>
<dbReference type="KEGG" id="aalt:CC77DRAFT_661145"/>
<evidence type="ECO:0000259" key="1">
    <source>
        <dbReference type="PROSITE" id="PS50404"/>
    </source>
</evidence>
<dbReference type="EMBL" id="KV441508">
    <property type="protein sequence ID" value="OAG13609.1"/>
    <property type="molecule type" value="Genomic_DNA"/>
</dbReference>
<evidence type="ECO:0000313" key="3">
    <source>
        <dbReference type="Proteomes" id="UP000077248"/>
    </source>
</evidence>
<accession>A0A177D3K5</accession>
<dbReference type="InterPro" id="IPR058268">
    <property type="entry name" value="DUF7962"/>
</dbReference>
<feature type="domain" description="GST N-terminal" evidence="1">
    <location>
        <begin position="8"/>
        <end position="88"/>
    </location>
</feature>
<dbReference type="VEuPathDB" id="FungiDB:CC77DRAFT_661145"/>
<dbReference type="STRING" id="5599.A0A177D3K5"/>
<organism evidence="2 3">
    <name type="scientific">Alternaria alternata</name>
    <name type="common">Alternaria rot fungus</name>
    <name type="synonym">Torula alternata</name>
    <dbReference type="NCBI Taxonomy" id="5599"/>
    <lineage>
        <taxon>Eukaryota</taxon>
        <taxon>Fungi</taxon>
        <taxon>Dikarya</taxon>
        <taxon>Ascomycota</taxon>
        <taxon>Pezizomycotina</taxon>
        <taxon>Dothideomycetes</taxon>
        <taxon>Pleosporomycetidae</taxon>
        <taxon>Pleosporales</taxon>
        <taxon>Pleosporineae</taxon>
        <taxon>Pleosporaceae</taxon>
        <taxon>Alternaria</taxon>
        <taxon>Alternaria sect. Alternaria</taxon>
        <taxon>Alternaria alternata complex</taxon>
    </lineage>
</organism>
<protein>
    <recommendedName>
        <fullName evidence="1">GST N-terminal domain-containing protein</fullName>
    </recommendedName>
</protein>
<dbReference type="RefSeq" id="XP_018379030.1">
    <property type="nucleotide sequence ID" value="XM_018532646.1"/>
</dbReference>
<dbReference type="InterPro" id="IPR036249">
    <property type="entry name" value="Thioredoxin-like_sf"/>
</dbReference>
<dbReference type="PROSITE" id="PS50404">
    <property type="entry name" value="GST_NTER"/>
    <property type="match status" value="1"/>
</dbReference>
<proteinExistence type="predicted"/>
<dbReference type="GeneID" id="29118240"/>
<keyword evidence="3" id="KW-1185">Reference proteome</keyword>
<evidence type="ECO:0000313" key="2">
    <source>
        <dbReference type="EMBL" id="OAG13609.1"/>
    </source>
</evidence>
<dbReference type="Pfam" id="PF25907">
    <property type="entry name" value="DUF7962"/>
    <property type="match status" value="1"/>
</dbReference>
<dbReference type="Pfam" id="PF13417">
    <property type="entry name" value="GST_N_3"/>
    <property type="match status" value="1"/>
</dbReference>
<dbReference type="SUPFAM" id="SSF52833">
    <property type="entry name" value="Thioredoxin-like"/>
    <property type="match status" value="1"/>
</dbReference>
<sequence>MAQPFDHPPVVLFGYDSSPFTNKVRLALRIKQIPFSYVTVPSMLPRPLITSTFGLQYRKIPILAIGREIYCDTSLIIEALEHFFPVDKGWAAVYPPIEGVSGWAYRGLVRGFASFWTDKPLFRTTTGFIPSSVWASDFGKDRAQLIGHPLSPEKLQSKIPIHLSNLDLHFSMLEPMFGSGTWAMPTRTPSLADISLYYQLRWGIDIAAGKGINNLSGGGTHDTNDDVVGQVFNKKRYPSLVKWFDAFEAYIGALPDLQTTVPGEDTRWKDALRRTTLLRDADLLVPTVVGQHIALDTSRGLVPGVSVSIVPDDTGRDNPTMGTLVKIGSEEVVIKPDEMGELDVRIHFPRLGFVVKATGGSKL</sequence>
<dbReference type="InterPro" id="IPR004045">
    <property type="entry name" value="Glutathione_S-Trfase_N"/>
</dbReference>
<dbReference type="Gene3D" id="3.40.30.110">
    <property type="match status" value="2"/>
</dbReference>
<gene>
    <name evidence="2" type="ORF">CC77DRAFT_661145</name>
</gene>
<dbReference type="InterPro" id="IPR036282">
    <property type="entry name" value="Glutathione-S-Trfase_C_sf"/>
</dbReference>
<dbReference type="Proteomes" id="UP000077248">
    <property type="component" value="Unassembled WGS sequence"/>
</dbReference>
<dbReference type="AlphaFoldDB" id="A0A177D3K5"/>
<name>A0A177D3K5_ALTAL</name>
<reference evidence="2 3" key="1">
    <citation type="submission" date="2016-05" db="EMBL/GenBank/DDBJ databases">
        <title>Comparative analysis of secretome profiles of manganese(II)-oxidizing ascomycete fungi.</title>
        <authorList>
            <consortium name="DOE Joint Genome Institute"/>
            <person name="Zeiner C.A."/>
            <person name="Purvine S.O."/>
            <person name="Zink E.M."/>
            <person name="Wu S."/>
            <person name="Pasa-Tolic L."/>
            <person name="Chaput D.L."/>
            <person name="Haridas S."/>
            <person name="Grigoriev I.V."/>
            <person name="Santelli C.M."/>
            <person name="Hansel C.M."/>
        </authorList>
    </citation>
    <scope>NUCLEOTIDE SEQUENCE [LARGE SCALE GENOMIC DNA]</scope>
    <source>
        <strain evidence="2 3">SRC1lrK2f</strain>
    </source>
</reference>